<evidence type="ECO:0000313" key="4">
    <source>
        <dbReference type="EMBL" id="ADB19069.1"/>
    </source>
</evidence>
<accession>D2R5Y4</accession>
<keyword evidence="1" id="KW-0378">Hydrolase</keyword>
<gene>
    <name evidence="4" type="ordered locus">Psta_4423</name>
</gene>
<dbReference type="Pfam" id="PF03629">
    <property type="entry name" value="SASA"/>
    <property type="match status" value="1"/>
</dbReference>
<evidence type="ECO:0000313" key="5">
    <source>
        <dbReference type="Proteomes" id="UP000001887"/>
    </source>
</evidence>
<sequence precursor="true">MTCTSLNWGSKLLIAALLIAGLSADSLTAAETLKVFVLAGQSNMQGHGKVKADPKANGGQGSLEWLVKESPKKADFKHLVTDSGDWVSRDDVQIWYLGRQGKLTAGYGASEEMMGPELGFGHVVGNAIDEPVLLVKLAWGGKSLGQDFRPPSSGGTVGPYYQEIITQTKTVLKDLPKLFPEYASHQAELVGFGWHQGWNDRINQAFNDEYEKNLANLVRDLRKDLSAPNMKFVVAETGMTGPTETHPRALSLMKAQAAVAEYEEFRGNVAFVGTRDFYRPKEESPSGQGYHWNSNAETYYLIGDGMGHAMLKLLKPASK</sequence>
<feature type="domain" description="Sialate O-acetylesterase" evidence="3">
    <location>
        <begin position="33"/>
        <end position="277"/>
    </location>
</feature>
<dbReference type="OrthoDB" id="209830at2"/>
<dbReference type="PANTHER" id="PTHR31988">
    <property type="entry name" value="ESTERASE, PUTATIVE (DUF303)-RELATED"/>
    <property type="match status" value="1"/>
</dbReference>
<dbReference type="KEGG" id="psl:Psta_4423"/>
<dbReference type="EMBL" id="CP001848">
    <property type="protein sequence ID" value="ADB19069.1"/>
    <property type="molecule type" value="Genomic_DNA"/>
</dbReference>
<evidence type="ECO:0000256" key="2">
    <source>
        <dbReference type="SAM" id="SignalP"/>
    </source>
</evidence>
<keyword evidence="5" id="KW-1185">Reference proteome</keyword>
<keyword evidence="2" id="KW-0732">Signal</keyword>
<evidence type="ECO:0000259" key="3">
    <source>
        <dbReference type="Pfam" id="PF03629"/>
    </source>
</evidence>
<dbReference type="AlphaFoldDB" id="D2R5Y4"/>
<dbReference type="PANTHER" id="PTHR31988:SF19">
    <property type="entry name" value="9-O-ACETYL-N-ACETYLNEURAMINIC ACID DEACETYLASE-RELATED"/>
    <property type="match status" value="1"/>
</dbReference>
<dbReference type="InterPro" id="IPR052940">
    <property type="entry name" value="Carb_Esterase_6"/>
</dbReference>
<proteinExistence type="predicted"/>
<dbReference type="Gene3D" id="3.40.50.1110">
    <property type="entry name" value="SGNH hydrolase"/>
    <property type="match status" value="1"/>
</dbReference>
<dbReference type="Proteomes" id="UP000001887">
    <property type="component" value="Chromosome"/>
</dbReference>
<dbReference type="HOGENOM" id="CLU_771295_0_0_0"/>
<evidence type="ECO:0000256" key="1">
    <source>
        <dbReference type="ARBA" id="ARBA00022801"/>
    </source>
</evidence>
<dbReference type="InterPro" id="IPR036514">
    <property type="entry name" value="SGNH_hydro_sf"/>
</dbReference>
<dbReference type="eggNOG" id="COG3345">
    <property type="taxonomic scope" value="Bacteria"/>
</dbReference>
<dbReference type="SUPFAM" id="SSF52266">
    <property type="entry name" value="SGNH hydrolase"/>
    <property type="match status" value="1"/>
</dbReference>
<dbReference type="InterPro" id="IPR005181">
    <property type="entry name" value="SASA"/>
</dbReference>
<protein>
    <recommendedName>
        <fullName evidence="3">Sialate O-acetylesterase domain-containing protein</fullName>
    </recommendedName>
</protein>
<reference evidence="4 5" key="1">
    <citation type="journal article" date="2009" name="Stand. Genomic Sci.">
        <title>Complete genome sequence of Pirellula staleyi type strain (ATCC 27377).</title>
        <authorList>
            <person name="Clum A."/>
            <person name="Tindall B.J."/>
            <person name="Sikorski J."/>
            <person name="Ivanova N."/>
            <person name="Mavrommatis K."/>
            <person name="Lucas S."/>
            <person name="Glavina del Rio T."/>
            <person name="Nolan M."/>
            <person name="Chen F."/>
            <person name="Tice H."/>
            <person name="Pitluck S."/>
            <person name="Cheng J.F."/>
            <person name="Chertkov O."/>
            <person name="Brettin T."/>
            <person name="Han C."/>
            <person name="Detter J.C."/>
            <person name="Kuske C."/>
            <person name="Bruce D."/>
            <person name="Goodwin L."/>
            <person name="Ovchinikova G."/>
            <person name="Pati A."/>
            <person name="Mikhailova N."/>
            <person name="Chen A."/>
            <person name="Palaniappan K."/>
            <person name="Land M."/>
            <person name="Hauser L."/>
            <person name="Chang Y.J."/>
            <person name="Jeffries C.D."/>
            <person name="Chain P."/>
            <person name="Rohde M."/>
            <person name="Goker M."/>
            <person name="Bristow J."/>
            <person name="Eisen J.A."/>
            <person name="Markowitz V."/>
            <person name="Hugenholtz P."/>
            <person name="Kyrpides N.C."/>
            <person name="Klenk H.P."/>
            <person name="Lapidus A."/>
        </authorList>
    </citation>
    <scope>NUCLEOTIDE SEQUENCE [LARGE SCALE GENOMIC DNA]</scope>
    <source>
        <strain evidence="5">ATCC 27377 / DSM 6068 / ICPB 4128</strain>
    </source>
</reference>
<dbReference type="GO" id="GO:0016788">
    <property type="term" value="F:hydrolase activity, acting on ester bonds"/>
    <property type="evidence" value="ECO:0007669"/>
    <property type="project" value="UniProtKB-ARBA"/>
</dbReference>
<feature type="signal peptide" evidence="2">
    <location>
        <begin position="1"/>
        <end position="29"/>
    </location>
</feature>
<name>D2R5Y4_PIRSD</name>
<feature type="chain" id="PRO_5003035497" description="Sialate O-acetylesterase domain-containing protein" evidence="2">
    <location>
        <begin position="30"/>
        <end position="319"/>
    </location>
</feature>
<dbReference type="STRING" id="530564.Psta_4423"/>
<organism evidence="4 5">
    <name type="scientific">Pirellula staleyi (strain ATCC 27377 / DSM 6068 / ICPB 4128)</name>
    <name type="common">Pirella staleyi</name>
    <dbReference type="NCBI Taxonomy" id="530564"/>
    <lineage>
        <taxon>Bacteria</taxon>
        <taxon>Pseudomonadati</taxon>
        <taxon>Planctomycetota</taxon>
        <taxon>Planctomycetia</taxon>
        <taxon>Pirellulales</taxon>
        <taxon>Pirellulaceae</taxon>
        <taxon>Pirellula</taxon>
    </lineage>
</organism>